<gene>
    <name evidence="4" type="ORF">GCM10010470_50120</name>
</gene>
<feature type="DNA-binding region" description="H-T-H motif" evidence="2">
    <location>
        <begin position="29"/>
        <end position="48"/>
    </location>
</feature>
<dbReference type="EMBL" id="BAAAUX010000020">
    <property type="protein sequence ID" value="GAA2808839.1"/>
    <property type="molecule type" value="Genomic_DNA"/>
</dbReference>
<dbReference type="Proteomes" id="UP001500979">
    <property type="component" value="Unassembled WGS sequence"/>
</dbReference>
<evidence type="ECO:0000259" key="3">
    <source>
        <dbReference type="PROSITE" id="PS50977"/>
    </source>
</evidence>
<keyword evidence="1 2" id="KW-0238">DNA-binding</keyword>
<proteinExistence type="predicted"/>
<dbReference type="Pfam" id="PF00440">
    <property type="entry name" value="TetR_N"/>
    <property type="match status" value="1"/>
</dbReference>
<organism evidence="4 5">
    <name type="scientific">Saccharopolyspora taberi</name>
    <dbReference type="NCBI Taxonomy" id="60895"/>
    <lineage>
        <taxon>Bacteria</taxon>
        <taxon>Bacillati</taxon>
        <taxon>Actinomycetota</taxon>
        <taxon>Actinomycetes</taxon>
        <taxon>Pseudonocardiales</taxon>
        <taxon>Pseudonocardiaceae</taxon>
        <taxon>Saccharopolyspora</taxon>
    </lineage>
</organism>
<protein>
    <submittedName>
        <fullName evidence="4">TetR/AcrR family transcriptional regulator</fullName>
    </submittedName>
</protein>
<evidence type="ECO:0000256" key="1">
    <source>
        <dbReference type="ARBA" id="ARBA00023125"/>
    </source>
</evidence>
<comment type="caution">
    <text evidence="4">The sequence shown here is derived from an EMBL/GenBank/DDBJ whole genome shotgun (WGS) entry which is preliminary data.</text>
</comment>
<dbReference type="InterPro" id="IPR009057">
    <property type="entry name" value="Homeodomain-like_sf"/>
</dbReference>
<keyword evidence="5" id="KW-1185">Reference proteome</keyword>
<accession>A0ABN3VJ43</accession>
<evidence type="ECO:0000313" key="4">
    <source>
        <dbReference type="EMBL" id="GAA2808839.1"/>
    </source>
</evidence>
<feature type="domain" description="HTH tetR-type" evidence="3">
    <location>
        <begin position="6"/>
        <end position="66"/>
    </location>
</feature>
<dbReference type="PROSITE" id="PS50977">
    <property type="entry name" value="HTH_TETR_2"/>
    <property type="match status" value="1"/>
</dbReference>
<sequence length="182" mass="20314">MAPPTRTPPEKWIAAGLQALASGGPDAVRVEPLAKAVGATRGSFYWHFTDRGAFLDALLDAWERMAIDEVIEQVEDECADPRAKVRLAGILTFSDDLVPIDLAVRDWARRDPAVAERLRRVDNRRIDYARSQFRTFCPDEDDVEARSLIAFSLAISKNLIAADHGTRTRAEVLDLASRRLLD</sequence>
<evidence type="ECO:0000313" key="5">
    <source>
        <dbReference type="Proteomes" id="UP001500979"/>
    </source>
</evidence>
<dbReference type="SUPFAM" id="SSF46689">
    <property type="entry name" value="Homeodomain-like"/>
    <property type="match status" value="1"/>
</dbReference>
<reference evidence="4 5" key="1">
    <citation type="journal article" date="2019" name="Int. J. Syst. Evol. Microbiol.">
        <title>The Global Catalogue of Microorganisms (GCM) 10K type strain sequencing project: providing services to taxonomists for standard genome sequencing and annotation.</title>
        <authorList>
            <consortium name="The Broad Institute Genomics Platform"/>
            <consortium name="The Broad Institute Genome Sequencing Center for Infectious Disease"/>
            <person name="Wu L."/>
            <person name="Ma J."/>
        </authorList>
    </citation>
    <scope>NUCLEOTIDE SEQUENCE [LARGE SCALE GENOMIC DNA]</scope>
    <source>
        <strain evidence="4 5">JCM 9383</strain>
    </source>
</reference>
<dbReference type="Gene3D" id="1.10.357.10">
    <property type="entry name" value="Tetracycline Repressor, domain 2"/>
    <property type="match status" value="1"/>
</dbReference>
<evidence type="ECO:0000256" key="2">
    <source>
        <dbReference type="PROSITE-ProRule" id="PRU00335"/>
    </source>
</evidence>
<dbReference type="InterPro" id="IPR001647">
    <property type="entry name" value="HTH_TetR"/>
</dbReference>
<dbReference type="RefSeq" id="WP_344683682.1">
    <property type="nucleotide sequence ID" value="NZ_BAAAUX010000020.1"/>
</dbReference>
<name>A0ABN3VJ43_9PSEU</name>